<reference evidence="1" key="2">
    <citation type="submission" date="2020-10" db="EMBL/GenBank/DDBJ databases">
        <authorList>
            <person name="Scholz U."/>
            <person name="Mascher M."/>
            <person name="Fiebig A."/>
        </authorList>
    </citation>
    <scope>NUCLEOTIDE SEQUENCE [LARGE SCALE GENOMIC DNA]</scope>
    <source>
        <strain evidence="1">cv. Morex</strain>
    </source>
</reference>
<keyword evidence="2" id="KW-1185">Reference proteome</keyword>
<organism evidence="1 2">
    <name type="scientific">Hordeum vulgare subsp. vulgare</name>
    <name type="common">Domesticated barley</name>
    <dbReference type="NCBI Taxonomy" id="112509"/>
    <lineage>
        <taxon>Eukaryota</taxon>
        <taxon>Viridiplantae</taxon>
        <taxon>Streptophyta</taxon>
        <taxon>Embryophyta</taxon>
        <taxon>Tracheophyta</taxon>
        <taxon>Spermatophyta</taxon>
        <taxon>Magnoliopsida</taxon>
        <taxon>Liliopsida</taxon>
        <taxon>Poales</taxon>
        <taxon>Poaceae</taxon>
        <taxon>BOP clade</taxon>
        <taxon>Pooideae</taxon>
        <taxon>Triticodae</taxon>
        <taxon>Triticeae</taxon>
        <taxon>Hordeinae</taxon>
        <taxon>Hordeum</taxon>
    </lineage>
</organism>
<dbReference type="RefSeq" id="XP_044950220.1">
    <property type="nucleotide sequence ID" value="XM_045094285.1"/>
</dbReference>
<dbReference type="SMR" id="A0A8I6YAQ8"/>
<dbReference type="InterPro" id="IPR024083">
    <property type="entry name" value="Fumarase/histidase_N"/>
</dbReference>
<dbReference type="AlphaFoldDB" id="A0A8I6YAQ8"/>
<dbReference type="PANTHER" id="PTHR43814:SF5">
    <property type="entry name" value="MHD1 DOMAIN-CONTAINING PROTEIN"/>
    <property type="match status" value="1"/>
</dbReference>
<dbReference type="GO" id="GO:0005829">
    <property type="term" value="C:cytosol"/>
    <property type="evidence" value="ECO:0000318"/>
    <property type="project" value="GO_Central"/>
</dbReference>
<dbReference type="SUPFAM" id="SSF48557">
    <property type="entry name" value="L-aspartase-like"/>
    <property type="match status" value="1"/>
</dbReference>
<accession>A0A8I6YAQ8</accession>
<dbReference type="GO" id="GO:0042450">
    <property type="term" value="P:L-arginine biosynthetic process via ornithine"/>
    <property type="evidence" value="ECO:0000318"/>
    <property type="project" value="GO_Central"/>
</dbReference>
<sequence>MAAFTAKGSLRGYCFTAAGLSRQNPPPKNSLCDHLVPSRSSAVPAMAWSMGCDTRQVKLKAQVPKWVLPNDDYLYDDHALQIDTIGSTSPDVYIDLLNLTRYRDPVLGRTKPELTYQHKRRLEVDEKRSRDLVDGLVEYISSDRENYRYAIMSIKENANMITEEGFISSYARDEILEGLERIEKDFEEGKFYWRNNKDIRSNIVEALIDIVEGPAKRLDAVISRYAQMLTFLQIWCHDSIDKFIAQINELQVELVLLAIRNEGLVLPCIARNAKCILLGDLVLSKVEQLENDVSRLVSCKNKMGSTVQTSFPSGCTNDSMNSLSKGDLHHICNSILEFGNLIIGDIAHDVKDLERDLHSWMLLLTKNDEVNESLLLMLRHKIDLDIYNVRKSYGSIYNADADSSKRFLKAYKVVPQMIRAAREFVKHTCFNHEKIQSLPPRHFLGAPKLAGFRAAKDLEQGAGAAPKQDFKFHSDHTAGKLLDWLRRLHQSGEKS</sequence>
<dbReference type="Gramene" id="HORVU.MOREX.r2.5HG0411350.1">
    <property type="protein sequence ID" value="HORVU.MOREX.r2.5HG0411350.1"/>
    <property type="gene ID" value="HORVU.MOREX.r2.5HG0411350"/>
</dbReference>
<reference evidence="2" key="1">
    <citation type="journal article" date="2012" name="Nature">
        <title>A physical, genetic and functional sequence assembly of the barley genome.</title>
        <authorList>
            <consortium name="The International Barley Genome Sequencing Consortium"/>
            <person name="Mayer K.F."/>
            <person name="Waugh R."/>
            <person name="Brown J.W."/>
            <person name="Schulman A."/>
            <person name="Langridge P."/>
            <person name="Platzer M."/>
            <person name="Fincher G.B."/>
            <person name="Muehlbauer G.J."/>
            <person name="Sato K."/>
            <person name="Close T.J."/>
            <person name="Wise R.P."/>
            <person name="Stein N."/>
        </authorList>
    </citation>
    <scope>NUCLEOTIDE SEQUENCE [LARGE SCALE GENOMIC DNA]</scope>
    <source>
        <strain evidence="2">cv. Morex</strain>
    </source>
</reference>
<dbReference type="InterPro" id="IPR009049">
    <property type="entry name" value="Argininosuccinate_lyase"/>
</dbReference>
<dbReference type="InterPro" id="IPR008948">
    <property type="entry name" value="L-Aspartase-like"/>
</dbReference>
<protein>
    <submittedName>
        <fullName evidence="1">Uncharacterized protein</fullName>
    </submittedName>
</protein>
<dbReference type="PANTHER" id="PTHR43814">
    <property type="entry name" value="ARGININOSUCCINATE LYASE"/>
    <property type="match status" value="1"/>
</dbReference>
<dbReference type="Gramene" id="HORVU.MOREX.r3.5HG0495980.1">
    <property type="protein sequence ID" value="HORVU.MOREX.r3.5HG0495980.1"/>
    <property type="gene ID" value="HORVU.MOREX.r3.5HG0495980"/>
</dbReference>
<gene>
    <name evidence="1" type="primary">LOC123399900</name>
</gene>
<name>A0A8I6YAQ8_HORVV</name>
<dbReference type="Proteomes" id="UP000011116">
    <property type="component" value="Chromosome 5H"/>
</dbReference>
<dbReference type="KEGG" id="hvg:123399900"/>
<dbReference type="GeneID" id="123399900"/>
<dbReference type="EnsemblPlants" id="HORVU.MOREX.r3.5HG0495980.1">
    <property type="protein sequence ID" value="HORVU.MOREX.r3.5HG0495980.1"/>
    <property type="gene ID" value="HORVU.MOREX.r3.5HG0495980"/>
</dbReference>
<reference evidence="1" key="3">
    <citation type="submission" date="2022-01" db="UniProtKB">
        <authorList>
            <consortium name="EnsemblPlants"/>
        </authorList>
    </citation>
    <scope>IDENTIFICATION</scope>
    <source>
        <strain evidence="1">subsp. vulgare</strain>
    </source>
</reference>
<dbReference type="GO" id="GO:0004056">
    <property type="term" value="F:argininosuccinate lyase activity"/>
    <property type="evidence" value="ECO:0000318"/>
    <property type="project" value="GO_Central"/>
</dbReference>
<dbReference type="Gene3D" id="1.10.275.10">
    <property type="entry name" value="Fumarase/aspartase (N-terminal domain)"/>
    <property type="match status" value="1"/>
</dbReference>
<proteinExistence type="predicted"/>
<evidence type="ECO:0000313" key="2">
    <source>
        <dbReference type="Proteomes" id="UP000011116"/>
    </source>
</evidence>
<dbReference type="OrthoDB" id="693501at2759"/>
<evidence type="ECO:0000313" key="1">
    <source>
        <dbReference type="EnsemblPlants" id="HORVU.MOREX.r3.5HG0495980.1"/>
    </source>
</evidence>